<keyword evidence="2" id="KW-1185">Reference proteome</keyword>
<evidence type="ECO:0000313" key="2">
    <source>
        <dbReference type="Proteomes" id="UP000320735"/>
    </source>
</evidence>
<name>A0A5C6AWS0_9PLAN</name>
<organism evidence="1 2">
    <name type="scientific">Symmachiella macrocystis</name>
    <dbReference type="NCBI Taxonomy" id="2527985"/>
    <lineage>
        <taxon>Bacteria</taxon>
        <taxon>Pseudomonadati</taxon>
        <taxon>Planctomycetota</taxon>
        <taxon>Planctomycetia</taxon>
        <taxon>Planctomycetales</taxon>
        <taxon>Planctomycetaceae</taxon>
        <taxon>Symmachiella</taxon>
    </lineage>
</organism>
<evidence type="ECO:0000313" key="1">
    <source>
        <dbReference type="EMBL" id="TWU04190.1"/>
    </source>
</evidence>
<proteinExistence type="predicted"/>
<accession>A0A5C6AWS0</accession>
<protein>
    <submittedName>
        <fullName evidence="1">Uncharacterized protein</fullName>
    </submittedName>
</protein>
<dbReference type="Proteomes" id="UP000320735">
    <property type="component" value="Unassembled WGS sequence"/>
</dbReference>
<dbReference type="EMBL" id="SJPP01000005">
    <property type="protein sequence ID" value="TWU04190.1"/>
    <property type="molecule type" value="Genomic_DNA"/>
</dbReference>
<reference evidence="1 2" key="1">
    <citation type="submission" date="2019-02" db="EMBL/GenBank/DDBJ databases">
        <title>Deep-cultivation of Planctomycetes and their phenomic and genomic characterization uncovers novel biology.</title>
        <authorList>
            <person name="Wiegand S."/>
            <person name="Jogler M."/>
            <person name="Boedeker C."/>
            <person name="Pinto D."/>
            <person name="Vollmers J."/>
            <person name="Rivas-Marin E."/>
            <person name="Kohn T."/>
            <person name="Peeters S.H."/>
            <person name="Heuer A."/>
            <person name="Rast P."/>
            <person name="Oberbeckmann S."/>
            <person name="Bunk B."/>
            <person name="Jeske O."/>
            <person name="Meyerdierks A."/>
            <person name="Storesund J.E."/>
            <person name="Kallscheuer N."/>
            <person name="Luecker S."/>
            <person name="Lage O.M."/>
            <person name="Pohl T."/>
            <person name="Merkel B.J."/>
            <person name="Hornburger P."/>
            <person name="Mueller R.-W."/>
            <person name="Bruemmer F."/>
            <person name="Labrenz M."/>
            <person name="Spormann A.M."/>
            <person name="Op Den Camp H."/>
            <person name="Overmann J."/>
            <person name="Amann R."/>
            <person name="Jetten M.S.M."/>
            <person name="Mascher T."/>
            <person name="Medema M.H."/>
            <person name="Devos D.P."/>
            <person name="Kaster A.-K."/>
            <person name="Ovreas L."/>
            <person name="Rohde M."/>
            <person name="Galperin M.Y."/>
            <person name="Jogler C."/>
        </authorList>
    </citation>
    <scope>NUCLEOTIDE SEQUENCE [LARGE SCALE GENOMIC DNA]</scope>
    <source>
        <strain evidence="1 2">CA54</strain>
    </source>
</reference>
<dbReference type="RefSeq" id="WP_197532953.1">
    <property type="nucleotide sequence ID" value="NZ_SJPP01000005.1"/>
</dbReference>
<gene>
    <name evidence="1" type="ORF">CA54_60720</name>
</gene>
<comment type="caution">
    <text evidence="1">The sequence shown here is derived from an EMBL/GenBank/DDBJ whole genome shotgun (WGS) entry which is preliminary data.</text>
</comment>
<dbReference type="AlphaFoldDB" id="A0A5C6AWS0"/>
<sequence>MHDPHDVKWYERVADEEPVVATAGIEPAIDSETACMFDIARYDGSVIAK</sequence>